<proteinExistence type="inferred from homology"/>
<accession>A0A9D4YFW5</accession>
<dbReference type="Proteomes" id="UP001058974">
    <property type="component" value="Chromosome 2"/>
</dbReference>
<sequence>MSSSKVLQGQSVQVFNEGIGLILSRWSALRTAVENEWGGRDSHLKAQQFAADLLSWFTQSKEPLYIDDLETLIDEGMLSFNLEIQDGSVEEVAEELMIMHEECLDGDFSSVERLREASRNPPPHSHAQQVVNGDEDEDDDSDEDIIEDDNSANMDMDIQKSEPNLNFTDKTDNVDKTVNVPQPEAAGEAAEDGWVVVSKKKTKGRKN</sequence>
<dbReference type="Gramene" id="Psat02G0453100-T1">
    <property type="protein sequence ID" value="KAI5438842.1"/>
    <property type="gene ID" value="KIW84_024531"/>
</dbReference>
<evidence type="ECO:0000313" key="4">
    <source>
        <dbReference type="EMBL" id="KAI5438842.1"/>
    </source>
</evidence>
<feature type="region of interest" description="Disordered" evidence="3">
    <location>
        <begin position="112"/>
        <end position="207"/>
    </location>
</feature>
<evidence type="ECO:0000313" key="5">
    <source>
        <dbReference type="Proteomes" id="UP001058974"/>
    </source>
</evidence>
<gene>
    <name evidence="4" type="ORF">KIW84_024531</name>
</gene>
<keyword evidence="5" id="KW-1185">Reference proteome</keyword>
<dbReference type="EMBL" id="JAMSHJ010000002">
    <property type="protein sequence ID" value="KAI5438842.1"/>
    <property type="molecule type" value="Genomic_DNA"/>
</dbReference>
<feature type="compositionally biased region" description="Basic residues" evidence="3">
    <location>
        <begin position="198"/>
        <end position="207"/>
    </location>
</feature>
<comment type="similarity">
    <text evidence="1">Belongs to the TSR2 family.</text>
</comment>
<organism evidence="4 5">
    <name type="scientific">Pisum sativum</name>
    <name type="common">Garden pea</name>
    <name type="synonym">Lathyrus oleraceus</name>
    <dbReference type="NCBI Taxonomy" id="3888"/>
    <lineage>
        <taxon>Eukaryota</taxon>
        <taxon>Viridiplantae</taxon>
        <taxon>Streptophyta</taxon>
        <taxon>Embryophyta</taxon>
        <taxon>Tracheophyta</taxon>
        <taxon>Spermatophyta</taxon>
        <taxon>Magnoliopsida</taxon>
        <taxon>eudicotyledons</taxon>
        <taxon>Gunneridae</taxon>
        <taxon>Pentapetalae</taxon>
        <taxon>rosids</taxon>
        <taxon>fabids</taxon>
        <taxon>Fabales</taxon>
        <taxon>Fabaceae</taxon>
        <taxon>Papilionoideae</taxon>
        <taxon>50 kb inversion clade</taxon>
        <taxon>NPAAA clade</taxon>
        <taxon>Hologalegina</taxon>
        <taxon>IRL clade</taxon>
        <taxon>Fabeae</taxon>
        <taxon>Lathyrus</taxon>
    </lineage>
</organism>
<feature type="compositionally biased region" description="Acidic residues" evidence="3">
    <location>
        <begin position="133"/>
        <end position="150"/>
    </location>
</feature>
<evidence type="ECO:0000256" key="3">
    <source>
        <dbReference type="SAM" id="MobiDB-lite"/>
    </source>
</evidence>
<dbReference type="OrthoDB" id="263560at2759"/>
<dbReference type="Gramene" id="Psat2g156040.1">
    <property type="protein sequence ID" value="Psat2g156040.1.cds"/>
    <property type="gene ID" value="Psat2g156040"/>
</dbReference>
<evidence type="ECO:0000256" key="1">
    <source>
        <dbReference type="ARBA" id="ARBA00006524"/>
    </source>
</evidence>
<comment type="caution">
    <text evidence="4">The sequence shown here is derived from an EMBL/GenBank/DDBJ whole genome shotgun (WGS) entry which is preliminary data.</text>
</comment>
<dbReference type="PANTHER" id="PTHR21250">
    <property type="entry name" value="PRE-RRNA-PROCESSING PROTEIN TSR2 HOMOLOG"/>
    <property type="match status" value="1"/>
</dbReference>
<dbReference type="AlphaFoldDB" id="A0A9D4YFW5"/>
<dbReference type="Pfam" id="PF10273">
    <property type="entry name" value="WGG"/>
    <property type="match status" value="1"/>
</dbReference>
<dbReference type="InterPro" id="IPR019398">
    <property type="entry name" value="Pre-rRNA_process_TSR2"/>
</dbReference>
<keyword evidence="2" id="KW-0698">rRNA processing</keyword>
<evidence type="ECO:0008006" key="6">
    <source>
        <dbReference type="Google" id="ProtNLM"/>
    </source>
</evidence>
<name>A0A9D4YFW5_PEA</name>
<evidence type="ECO:0000256" key="2">
    <source>
        <dbReference type="ARBA" id="ARBA00022552"/>
    </source>
</evidence>
<protein>
    <recommendedName>
        <fullName evidence="6">Pre-rRNA-processing protein TSR2 homolog</fullName>
    </recommendedName>
</protein>
<dbReference type="GO" id="GO:0006364">
    <property type="term" value="P:rRNA processing"/>
    <property type="evidence" value="ECO:0007669"/>
    <property type="project" value="UniProtKB-KW"/>
</dbReference>
<reference evidence="4 5" key="1">
    <citation type="journal article" date="2022" name="Nat. Genet.">
        <title>Improved pea reference genome and pan-genome highlight genomic features and evolutionary characteristics.</title>
        <authorList>
            <person name="Yang T."/>
            <person name="Liu R."/>
            <person name="Luo Y."/>
            <person name="Hu S."/>
            <person name="Wang D."/>
            <person name="Wang C."/>
            <person name="Pandey M.K."/>
            <person name="Ge S."/>
            <person name="Xu Q."/>
            <person name="Li N."/>
            <person name="Li G."/>
            <person name="Huang Y."/>
            <person name="Saxena R.K."/>
            <person name="Ji Y."/>
            <person name="Li M."/>
            <person name="Yan X."/>
            <person name="He Y."/>
            <person name="Liu Y."/>
            <person name="Wang X."/>
            <person name="Xiang C."/>
            <person name="Varshney R.K."/>
            <person name="Ding H."/>
            <person name="Gao S."/>
            <person name="Zong X."/>
        </authorList>
    </citation>
    <scope>NUCLEOTIDE SEQUENCE [LARGE SCALE GENOMIC DNA]</scope>
    <source>
        <strain evidence="4 5">cv. Zhongwan 6</strain>
    </source>
</reference>